<reference evidence="6 7" key="1">
    <citation type="submission" date="2018-02" db="EMBL/GenBank/DDBJ databases">
        <title>Comparative genomes isolates from brazilian mangrove.</title>
        <authorList>
            <person name="Araujo J.E."/>
            <person name="Taketani R.G."/>
            <person name="Silva M.C.P."/>
            <person name="Loureco M.V."/>
            <person name="Andreote F.D."/>
        </authorList>
    </citation>
    <scope>NUCLEOTIDE SEQUENCE [LARGE SCALE GENOMIC DNA]</scope>
    <source>
        <strain evidence="6 7">Hex-1 MGV</strain>
    </source>
</reference>
<comment type="catalytic activity">
    <reaction evidence="4">
        <text>2 cob(II)alamin + reduced [electron-transfer flavoprotein] + 2 ATP = 2 adenosylcob(III)alamin + 2 triphosphate + oxidized [electron-transfer flavoprotein] + 3 H(+)</text>
        <dbReference type="Rhea" id="RHEA:28671"/>
        <dbReference type="Rhea" id="RHEA-COMP:10685"/>
        <dbReference type="Rhea" id="RHEA-COMP:10686"/>
        <dbReference type="ChEBI" id="CHEBI:15378"/>
        <dbReference type="ChEBI" id="CHEBI:16304"/>
        <dbReference type="ChEBI" id="CHEBI:18036"/>
        <dbReference type="ChEBI" id="CHEBI:18408"/>
        <dbReference type="ChEBI" id="CHEBI:30616"/>
        <dbReference type="ChEBI" id="CHEBI:57692"/>
        <dbReference type="ChEBI" id="CHEBI:58307"/>
        <dbReference type="EC" id="2.5.1.17"/>
    </reaction>
</comment>
<evidence type="ECO:0000313" key="6">
    <source>
        <dbReference type="EMBL" id="PQO34202.1"/>
    </source>
</evidence>
<feature type="domain" description="Cobalamin adenosyltransferase-like" evidence="5">
    <location>
        <begin position="23"/>
        <end position="198"/>
    </location>
</feature>
<evidence type="ECO:0000256" key="2">
    <source>
        <dbReference type="ARBA" id="ARBA00022741"/>
    </source>
</evidence>
<keyword evidence="4" id="KW-0169">Cobalamin biosynthesis</keyword>
<dbReference type="Gene3D" id="1.20.1200.10">
    <property type="entry name" value="Cobalamin adenosyltransferase-like"/>
    <property type="match status" value="1"/>
</dbReference>
<keyword evidence="1 4" id="KW-0808">Transferase</keyword>
<accession>A0A2S8FPU4</accession>
<protein>
    <recommendedName>
        <fullName evidence="4">Corrinoid adenosyltransferase</fullName>
        <ecNumber evidence="4">2.5.1.17</ecNumber>
    </recommendedName>
    <alternativeName>
        <fullName evidence="4">Cob(II)alamin adenosyltransferase</fullName>
    </alternativeName>
    <alternativeName>
        <fullName evidence="4">Cob(II)yrinic acid a,c-diamide adenosyltransferase</fullName>
    </alternativeName>
    <alternativeName>
        <fullName evidence="4">Cobinamide/cobalamin adenosyltransferase</fullName>
    </alternativeName>
</protein>
<dbReference type="GO" id="GO:0005524">
    <property type="term" value="F:ATP binding"/>
    <property type="evidence" value="ECO:0007669"/>
    <property type="project" value="UniProtKB-UniRule"/>
</dbReference>
<dbReference type="SUPFAM" id="SSF89028">
    <property type="entry name" value="Cobalamin adenosyltransferase-like"/>
    <property type="match status" value="1"/>
</dbReference>
<evidence type="ECO:0000256" key="1">
    <source>
        <dbReference type="ARBA" id="ARBA00022679"/>
    </source>
</evidence>
<dbReference type="Pfam" id="PF01923">
    <property type="entry name" value="Cob_adeno_trans"/>
    <property type="match status" value="1"/>
</dbReference>
<evidence type="ECO:0000313" key="7">
    <source>
        <dbReference type="Proteomes" id="UP000238322"/>
    </source>
</evidence>
<comment type="caution">
    <text evidence="6">The sequence shown here is derived from an EMBL/GenBank/DDBJ whole genome shotgun (WGS) entry which is preliminary data.</text>
</comment>
<dbReference type="PANTHER" id="PTHR12213:SF0">
    <property type="entry name" value="CORRINOID ADENOSYLTRANSFERASE MMAB"/>
    <property type="match status" value="1"/>
</dbReference>
<dbReference type="UniPathway" id="UPA00148">
    <property type="reaction ID" value="UER00233"/>
</dbReference>
<proteinExistence type="inferred from homology"/>
<evidence type="ECO:0000259" key="5">
    <source>
        <dbReference type="Pfam" id="PF01923"/>
    </source>
</evidence>
<sequence length="217" mass="24434">MMGKTCAQFNRETCLMSIHIHRIYTRSGDGGETALAGGVKVSKASLEVESYGESDELISYLGVVRAVANDPHSRPSDEIAEETDEVFLKIQNTLYEAGAVLAARQPLSVSADRYVAADDPRVSFLERRIDRYRELFDAIDGFTIPGDCVLNGHAHVARTICRRWERVLVRRHEVAPIEPWVLAYANRLSDYLFAYTRWITAKLSTQEKLWKGQSPEG</sequence>
<comment type="similarity">
    <text evidence="4">Belongs to the Cob(I)alamin adenosyltransferase family.</text>
</comment>
<keyword evidence="3 4" id="KW-0067">ATP-binding</keyword>
<comment type="catalytic activity">
    <reaction evidence="4">
        <text>2 cob(II)yrinate a,c diamide + reduced [electron-transfer flavoprotein] + 2 ATP = 2 adenosylcob(III)yrinate a,c-diamide + 2 triphosphate + oxidized [electron-transfer flavoprotein] + 3 H(+)</text>
        <dbReference type="Rhea" id="RHEA:11528"/>
        <dbReference type="Rhea" id="RHEA-COMP:10685"/>
        <dbReference type="Rhea" id="RHEA-COMP:10686"/>
        <dbReference type="ChEBI" id="CHEBI:15378"/>
        <dbReference type="ChEBI" id="CHEBI:18036"/>
        <dbReference type="ChEBI" id="CHEBI:30616"/>
        <dbReference type="ChEBI" id="CHEBI:57692"/>
        <dbReference type="ChEBI" id="CHEBI:58307"/>
        <dbReference type="ChEBI" id="CHEBI:58503"/>
        <dbReference type="ChEBI" id="CHEBI:58537"/>
        <dbReference type="EC" id="2.5.1.17"/>
    </reaction>
</comment>
<dbReference type="InterPro" id="IPR016030">
    <property type="entry name" value="CblAdoTrfase-like"/>
</dbReference>
<dbReference type="PANTHER" id="PTHR12213">
    <property type="entry name" value="CORRINOID ADENOSYLTRANSFERASE"/>
    <property type="match status" value="1"/>
</dbReference>
<dbReference type="EC" id="2.5.1.17" evidence="4"/>
<gene>
    <name evidence="6" type="ORF">C5Y83_11735</name>
</gene>
<dbReference type="EMBL" id="PUHY01000010">
    <property type="protein sequence ID" value="PQO34202.1"/>
    <property type="molecule type" value="Genomic_DNA"/>
</dbReference>
<evidence type="ECO:0000256" key="3">
    <source>
        <dbReference type="ARBA" id="ARBA00022840"/>
    </source>
</evidence>
<comment type="pathway">
    <text evidence="4">Cofactor biosynthesis; adenosylcobalamin biosynthesis; adenosylcobalamin from cob(II)yrinate a,c-diamide: step 2/7.</text>
</comment>
<dbReference type="GO" id="GO:0009236">
    <property type="term" value="P:cobalamin biosynthetic process"/>
    <property type="evidence" value="ECO:0007669"/>
    <property type="project" value="UniProtKB-UniRule"/>
</dbReference>
<dbReference type="AlphaFoldDB" id="A0A2S8FPU4"/>
<organism evidence="6 7">
    <name type="scientific">Blastopirellula marina</name>
    <dbReference type="NCBI Taxonomy" id="124"/>
    <lineage>
        <taxon>Bacteria</taxon>
        <taxon>Pseudomonadati</taxon>
        <taxon>Planctomycetota</taxon>
        <taxon>Planctomycetia</taxon>
        <taxon>Pirellulales</taxon>
        <taxon>Pirellulaceae</taxon>
        <taxon>Blastopirellula</taxon>
    </lineage>
</organism>
<name>A0A2S8FPU4_9BACT</name>
<dbReference type="GO" id="GO:0008817">
    <property type="term" value="F:corrinoid adenosyltransferase activity"/>
    <property type="evidence" value="ECO:0007669"/>
    <property type="project" value="UniProtKB-UniRule"/>
</dbReference>
<keyword evidence="2 4" id="KW-0547">Nucleotide-binding</keyword>
<evidence type="ECO:0000256" key="4">
    <source>
        <dbReference type="RuleBase" id="RU366026"/>
    </source>
</evidence>
<dbReference type="Proteomes" id="UP000238322">
    <property type="component" value="Unassembled WGS sequence"/>
</dbReference>
<dbReference type="NCBIfam" id="TIGR00636">
    <property type="entry name" value="PduO_Nterm"/>
    <property type="match status" value="1"/>
</dbReference>
<dbReference type="InterPro" id="IPR036451">
    <property type="entry name" value="CblAdoTrfase-like_sf"/>
</dbReference>
<dbReference type="InterPro" id="IPR029499">
    <property type="entry name" value="PduO-typ"/>
</dbReference>